<dbReference type="RefSeq" id="WP_091402361.1">
    <property type="nucleotide sequence ID" value="NZ_FMYV01000001.1"/>
</dbReference>
<dbReference type="Proteomes" id="UP000199322">
    <property type="component" value="Unassembled WGS sequence"/>
</dbReference>
<evidence type="ECO:0000313" key="2">
    <source>
        <dbReference type="EMBL" id="TGG89230.1"/>
    </source>
</evidence>
<sequence>MVEDENSMIITIDLFSGPFEKLVELIKEKEIPIRKIPLKTICKIFDKYMHDNLERLNNVSEYMHLSGYLTYLKSKDLLPNSENNKNFKKEKNMFYSLVEDFELIKETKKIIKNDFGKPSKRYVRIKNHASFNQEKVQDQLDIFLKDFINEHKKLEIIKELYTVEEAMDRIKEEQEFDLLKLYSFSQKNKLKFIVLFLAALNLVRNDVFIYENGYFIRNMEE</sequence>
<dbReference type="STRING" id="28234.SAMN04488588_0409"/>
<dbReference type="EMBL" id="FMYV01000001">
    <property type="protein sequence ID" value="SDC06967.1"/>
    <property type="molecule type" value="Genomic_DNA"/>
</dbReference>
<proteinExistence type="predicted"/>
<gene>
    <name evidence="2" type="ORF">E4650_03315</name>
    <name evidence="1" type="ORF">SAMN04488588_0409</name>
</gene>
<dbReference type="OrthoDB" id="9793741at2"/>
<dbReference type="AlphaFoldDB" id="A0A1G6IKB9"/>
<dbReference type="Proteomes" id="UP000297288">
    <property type="component" value="Unassembled WGS sequence"/>
</dbReference>
<accession>A0A1G6IKB9</accession>
<dbReference type="Gene3D" id="6.10.250.2410">
    <property type="match status" value="1"/>
</dbReference>
<keyword evidence="3" id="KW-1185">Reference proteome</keyword>
<evidence type="ECO:0000313" key="3">
    <source>
        <dbReference type="Proteomes" id="UP000199322"/>
    </source>
</evidence>
<reference evidence="1 3" key="1">
    <citation type="submission" date="2016-10" db="EMBL/GenBank/DDBJ databases">
        <authorList>
            <person name="de Groot N.N."/>
        </authorList>
    </citation>
    <scope>NUCLEOTIDE SEQUENCE [LARGE SCALE GENOMIC DNA]</scope>
    <source>
        <strain evidence="1 3">WG14</strain>
    </source>
</reference>
<evidence type="ECO:0000313" key="4">
    <source>
        <dbReference type="Proteomes" id="UP000297288"/>
    </source>
</evidence>
<name>A0A1G6IKB9_9BACT</name>
<reference evidence="2 4" key="2">
    <citation type="submission" date="2019-04" db="EMBL/GenBank/DDBJ databases">
        <title>Draft genome sequence data and analysis of a Fermenting Bacterium, Geotoga petraea strain HO-Geo1, isolated from heavy-oil petroleum reservoir in Russia.</title>
        <authorList>
            <person name="Grouzdev D.S."/>
            <person name="Semenova E.M."/>
            <person name="Sokolova D.S."/>
            <person name="Tourova T.P."/>
            <person name="Poltaraus A.B."/>
            <person name="Nazina T.N."/>
        </authorList>
    </citation>
    <scope>NUCLEOTIDE SEQUENCE [LARGE SCALE GENOMIC DNA]</scope>
    <source>
        <strain evidence="2 4">HO-Geo1</strain>
    </source>
</reference>
<protein>
    <submittedName>
        <fullName evidence="1">Condensin subunit ScpA</fullName>
    </submittedName>
</protein>
<organism evidence="1 3">
    <name type="scientific">Geotoga petraea</name>
    <dbReference type="NCBI Taxonomy" id="28234"/>
    <lineage>
        <taxon>Bacteria</taxon>
        <taxon>Thermotogati</taxon>
        <taxon>Thermotogota</taxon>
        <taxon>Thermotogae</taxon>
        <taxon>Petrotogales</taxon>
        <taxon>Petrotogaceae</taxon>
        <taxon>Geotoga</taxon>
    </lineage>
</organism>
<dbReference type="EMBL" id="SRME01000001">
    <property type="protein sequence ID" value="TGG89230.1"/>
    <property type="molecule type" value="Genomic_DNA"/>
</dbReference>
<evidence type="ECO:0000313" key="1">
    <source>
        <dbReference type="EMBL" id="SDC06967.1"/>
    </source>
</evidence>